<gene>
    <name evidence="1" type="ORF">SEL4596_P0570</name>
</gene>
<geneLocation type="plasmid" evidence="1">
    <name>pSAL4596-1</name>
</geneLocation>
<keyword evidence="1" id="KW-0614">Plasmid</keyword>
<proteinExistence type="predicted"/>
<organism evidence="1">
    <name type="scientific">Salmonella enterica subsp. enterica serovar 4,[5],12:i:-</name>
    <dbReference type="NCBI Taxonomy" id="440524"/>
    <lineage>
        <taxon>Bacteria</taxon>
        <taxon>Pseudomonadati</taxon>
        <taxon>Pseudomonadota</taxon>
        <taxon>Gammaproteobacteria</taxon>
        <taxon>Enterobacterales</taxon>
        <taxon>Enterobacteriaceae</taxon>
        <taxon>Salmonella</taxon>
    </lineage>
</organism>
<name>A0A8D5IKD2_SALET</name>
<sequence>MQPVVVLLQHLPQFPGIAGCIKWQRFNLLTVMPKTTIKVIQKAKTDRLALQIDALPVLLYTKLHPPTQTNQFITYVLHIAQIRY</sequence>
<dbReference type="AlphaFoldDB" id="A0A8D5IKD2"/>
<dbReference type="EMBL" id="AP023312">
    <property type="protein sequence ID" value="BCI29502.1"/>
    <property type="molecule type" value="Genomic_DNA"/>
</dbReference>
<protein>
    <submittedName>
        <fullName evidence="1">Uncharacterized protein</fullName>
    </submittedName>
</protein>
<accession>A0A8D5IKD2</accession>
<reference evidence="1" key="1">
    <citation type="submission" date="2020-07" db="EMBL/GenBank/DDBJ databases">
        <title>complete genome sequences of Salmonella enterica subsp. enterica serovar 4,[5],12:i:- str. L-4596.</title>
        <authorList>
            <person name="Sekizuka T."/>
            <person name="Arai N."/>
            <person name="Akiba M."/>
            <person name="Kuroda M."/>
        </authorList>
    </citation>
    <scope>NUCLEOTIDE SEQUENCE</scope>
    <source>
        <plasmid evidence="1">pSAL4596-1</plasmid>
    </source>
</reference>
<evidence type="ECO:0000313" key="1">
    <source>
        <dbReference type="EMBL" id="BCI29502.1"/>
    </source>
</evidence>